<evidence type="ECO:0000256" key="8">
    <source>
        <dbReference type="ARBA" id="ARBA00022741"/>
    </source>
</evidence>
<evidence type="ECO:0000313" key="16">
    <source>
        <dbReference type="EMBL" id="PTL94448.1"/>
    </source>
</evidence>
<dbReference type="HAMAP" id="MF_00062">
    <property type="entry name" value="Sulf_adenylyltr_sub1"/>
    <property type="match status" value="1"/>
</dbReference>
<proteinExistence type="inferred from homology"/>
<feature type="domain" description="Tr-type G" evidence="15">
    <location>
        <begin position="22"/>
        <end position="240"/>
    </location>
</feature>
<accession>A0ABX5J152</accession>
<feature type="active site" description="Phosphoserine intermediate" evidence="14">
    <location>
        <position position="552"/>
    </location>
</feature>
<dbReference type="NCBIfam" id="NF003013">
    <property type="entry name" value="PRK03846.1"/>
    <property type="match status" value="1"/>
</dbReference>
<keyword evidence="14" id="KW-0597">Phosphoprotein</keyword>
<dbReference type="GO" id="GO:0016301">
    <property type="term" value="F:kinase activity"/>
    <property type="evidence" value="ECO:0007669"/>
    <property type="project" value="UniProtKB-KW"/>
</dbReference>
<dbReference type="PANTHER" id="PTHR23115">
    <property type="entry name" value="TRANSLATION FACTOR"/>
    <property type="match status" value="1"/>
</dbReference>
<dbReference type="EC" id="2.7.1.25" evidence="14"/>
<reference evidence="16 17" key="1">
    <citation type="submission" date="2018-03" db="EMBL/GenBank/DDBJ databases">
        <authorList>
            <person name="Zhou J."/>
            <person name="Li X."/>
            <person name="Xue M."/>
            <person name="Yin J."/>
        </authorList>
    </citation>
    <scope>NUCLEOTIDE SEQUENCE [LARGE SCALE GENOMIC DNA]</scope>
    <source>
        <strain evidence="16 17">SYSU ZJ2214</strain>
    </source>
</reference>
<dbReference type="Pfam" id="PF01583">
    <property type="entry name" value="APS_kinase"/>
    <property type="match status" value="1"/>
</dbReference>
<evidence type="ECO:0000256" key="10">
    <source>
        <dbReference type="ARBA" id="ARBA00023134"/>
    </source>
</evidence>
<dbReference type="InterPro" id="IPR009000">
    <property type="entry name" value="Transl_B-barrel_sf"/>
</dbReference>
<evidence type="ECO:0000256" key="14">
    <source>
        <dbReference type="HAMAP-Rule" id="MF_00065"/>
    </source>
</evidence>
<dbReference type="InterPro" id="IPR041757">
    <property type="entry name" value="CysN_GTP-bd"/>
</dbReference>
<evidence type="ECO:0000256" key="6">
    <source>
        <dbReference type="ARBA" id="ARBA00022679"/>
    </source>
</evidence>
<comment type="similarity">
    <text evidence="13">Belongs to the TRAFAC class translation factor GTPase superfamily. Classic translation factor GTPase family. CysN/NodQ subfamily.</text>
</comment>
<comment type="function">
    <text evidence="13">With CysD forms the ATP sulfurylase (ATPS) that catalyzes the adenylation of sulfate producing adenosine 5'-phosphosulfate (APS) and diphosphate, the first enzymatic step in sulfur assimilation pathway. APS synthesis involves the formation of a high-energy phosphoric-sulfuric acid anhydride bond driven by GTP hydrolysis by CysN coupled to ATP hydrolysis by CysD.</text>
</comment>
<dbReference type="NCBIfam" id="TIGR00455">
    <property type="entry name" value="apsK"/>
    <property type="match status" value="1"/>
</dbReference>
<dbReference type="InterPro" id="IPR011779">
    <property type="entry name" value="SO4_adenylTrfase_lsu"/>
</dbReference>
<dbReference type="InterPro" id="IPR002891">
    <property type="entry name" value="APS"/>
</dbReference>
<comment type="caution">
    <text evidence="16">The sequence shown here is derived from an EMBL/GenBank/DDBJ whole genome shotgun (WGS) entry which is preliminary data.</text>
</comment>
<dbReference type="PROSITE" id="PS00301">
    <property type="entry name" value="G_TR_1"/>
    <property type="match status" value="1"/>
</dbReference>
<gene>
    <name evidence="13" type="primary">cysN</name>
    <name evidence="14" type="synonym">cysC</name>
    <name evidence="16" type="ORF">C6W88_13320</name>
</gene>
<dbReference type="HAMAP" id="MF_00065">
    <property type="entry name" value="Adenylyl_sulf_kinase"/>
    <property type="match status" value="1"/>
</dbReference>
<dbReference type="SUPFAM" id="SSF52540">
    <property type="entry name" value="P-loop containing nucleoside triphosphate hydrolases"/>
    <property type="match status" value="2"/>
</dbReference>
<dbReference type="NCBIfam" id="NF003478">
    <property type="entry name" value="PRK05124.1"/>
    <property type="match status" value="1"/>
</dbReference>
<comment type="catalytic activity">
    <reaction evidence="12 13">
        <text>sulfate + ATP + H(+) = adenosine 5'-phosphosulfate + diphosphate</text>
        <dbReference type="Rhea" id="RHEA:18133"/>
        <dbReference type="ChEBI" id="CHEBI:15378"/>
        <dbReference type="ChEBI" id="CHEBI:16189"/>
        <dbReference type="ChEBI" id="CHEBI:30616"/>
        <dbReference type="ChEBI" id="CHEBI:33019"/>
        <dbReference type="ChEBI" id="CHEBI:58243"/>
        <dbReference type="EC" id="2.7.7.4"/>
    </reaction>
</comment>
<dbReference type="PRINTS" id="PR00315">
    <property type="entry name" value="ELONGATNFCT"/>
</dbReference>
<dbReference type="CDD" id="cd03695">
    <property type="entry name" value="CysN_NodQ_II"/>
    <property type="match status" value="1"/>
</dbReference>
<dbReference type="GO" id="GO:0016779">
    <property type="term" value="F:nucleotidyltransferase activity"/>
    <property type="evidence" value="ECO:0007669"/>
    <property type="project" value="UniProtKB-KW"/>
</dbReference>
<dbReference type="EC" id="2.7.7.4" evidence="13"/>
<feature type="binding site" evidence="14">
    <location>
        <begin position="478"/>
        <end position="485"/>
    </location>
    <ligand>
        <name>ATP</name>
        <dbReference type="ChEBI" id="CHEBI:30616"/>
    </ligand>
</feature>
<evidence type="ECO:0000256" key="1">
    <source>
        <dbReference type="ARBA" id="ARBA00001823"/>
    </source>
</evidence>
<organism evidence="16 17">
    <name type="scientific">Halomonas litopenaei</name>
    <dbReference type="NCBI Taxonomy" id="2109328"/>
    <lineage>
        <taxon>Bacteria</taxon>
        <taxon>Pseudomonadati</taxon>
        <taxon>Pseudomonadota</taxon>
        <taxon>Gammaproteobacteria</taxon>
        <taxon>Oceanospirillales</taxon>
        <taxon>Halomonadaceae</taxon>
        <taxon>Halomonas</taxon>
    </lineage>
</organism>
<dbReference type="RefSeq" id="WP_108132788.1">
    <property type="nucleotide sequence ID" value="NZ_PXNS01000006.1"/>
</dbReference>
<evidence type="ECO:0000256" key="3">
    <source>
        <dbReference type="ARBA" id="ARBA00004806"/>
    </source>
</evidence>
<evidence type="ECO:0000256" key="12">
    <source>
        <dbReference type="ARBA" id="ARBA00049370"/>
    </source>
</evidence>
<dbReference type="Proteomes" id="UP000241895">
    <property type="component" value="Unassembled WGS sequence"/>
</dbReference>
<protein>
    <recommendedName>
        <fullName evidence="13 14">Multifunctional fusion protein</fullName>
    </recommendedName>
    <domain>
        <recommendedName>
            <fullName evidence="13">Sulfate adenylyltransferase subunit 1</fullName>
            <ecNumber evidence="13">2.7.7.4</ecNumber>
        </recommendedName>
        <alternativeName>
            <fullName evidence="13">ATP-sulfurylase large subunit</fullName>
        </alternativeName>
        <alternativeName>
            <fullName evidence="13">Sulfate adenylate transferase</fullName>
            <shortName evidence="13">SAT</shortName>
        </alternativeName>
    </domain>
    <domain>
        <recommendedName>
            <fullName evidence="14">Adenylyl-sulfate kinase</fullName>
            <ecNumber evidence="14">2.7.1.25</ecNumber>
        </recommendedName>
        <alternativeName>
            <fullName evidence="14">APS kinase</fullName>
        </alternativeName>
        <alternativeName>
            <fullName evidence="14">ATP adenosine-5'-phosphosulfate 3'-phosphotransferase</fullName>
        </alternativeName>
        <alternativeName>
            <fullName evidence="14">Adenosine-5'-phosphosulfate kinase</fullName>
        </alternativeName>
    </domain>
</protein>
<dbReference type="NCBIfam" id="TIGR02034">
    <property type="entry name" value="CysN"/>
    <property type="match status" value="1"/>
</dbReference>
<evidence type="ECO:0000256" key="4">
    <source>
        <dbReference type="ARBA" id="ARBA00005438"/>
    </source>
</evidence>
<keyword evidence="17" id="KW-1185">Reference proteome</keyword>
<keyword evidence="9 13" id="KW-0067">ATP-binding</keyword>
<evidence type="ECO:0000256" key="2">
    <source>
        <dbReference type="ARBA" id="ARBA00002357"/>
    </source>
</evidence>
<comment type="subunit">
    <text evidence="13">Heterodimer composed of CysD, the smaller subunit, and CysN.</text>
</comment>
<keyword evidence="14 16" id="KW-0418">Kinase</keyword>
<dbReference type="NCBIfam" id="TIGR00231">
    <property type="entry name" value="small_GTP"/>
    <property type="match status" value="1"/>
</dbReference>
<comment type="pathway">
    <text evidence="3 14">Sulfur metabolism; hydrogen sulfide biosynthesis; sulfite from sulfate: step 2/3.</text>
</comment>
<comment type="similarity">
    <text evidence="14">Belongs to the APS kinase family.</text>
</comment>
<evidence type="ECO:0000256" key="5">
    <source>
        <dbReference type="ARBA" id="ARBA00007237"/>
    </source>
</evidence>
<dbReference type="InterPro" id="IPR000795">
    <property type="entry name" value="T_Tr_GTP-bd_dom"/>
</dbReference>
<dbReference type="NCBIfam" id="NF004035">
    <property type="entry name" value="PRK05506.1"/>
    <property type="match status" value="1"/>
</dbReference>
<dbReference type="Pfam" id="PF22594">
    <property type="entry name" value="GTP-eEF1A_C"/>
    <property type="match status" value="1"/>
</dbReference>
<dbReference type="Gene3D" id="2.40.30.10">
    <property type="entry name" value="Translation factors"/>
    <property type="match status" value="2"/>
</dbReference>
<keyword evidence="11" id="KW-0511">Multifunctional enzyme</keyword>
<evidence type="ECO:0000313" key="17">
    <source>
        <dbReference type="Proteomes" id="UP000241895"/>
    </source>
</evidence>
<dbReference type="Gene3D" id="3.40.50.300">
    <property type="entry name" value="P-loop containing nucleotide triphosphate hydrolases"/>
    <property type="match status" value="2"/>
</dbReference>
<dbReference type="InterPro" id="IPR044139">
    <property type="entry name" value="CysN_NoDQ_III"/>
</dbReference>
<comment type="similarity">
    <text evidence="4">In the C-terminal section; belongs to the APS kinase family.</text>
</comment>
<dbReference type="InterPro" id="IPR059117">
    <property type="entry name" value="APS_kinase_dom"/>
</dbReference>
<dbReference type="CDD" id="cd04166">
    <property type="entry name" value="CysN_ATPS"/>
    <property type="match status" value="1"/>
</dbReference>
<comment type="function">
    <text evidence="14">Catalyzes the synthesis of activated sulfate.</text>
</comment>
<evidence type="ECO:0000256" key="11">
    <source>
        <dbReference type="ARBA" id="ARBA00023268"/>
    </source>
</evidence>
<evidence type="ECO:0000256" key="9">
    <source>
        <dbReference type="ARBA" id="ARBA00022840"/>
    </source>
</evidence>
<dbReference type="InterPro" id="IPR027417">
    <property type="entry name" value="P-loop_NTPase"/>
</dbReference>
<feature type="binding site" evidence="13">
    <location>
        <begin position="31"/>
        <end position="38"/>
    </location>
    <ligand>
        <name>GTP</name>
        <dbReference type="ChEBI" id="CHEBI:37565"/>
    </ligand>
</feature>
<dbReference type="PROSITE" id="PS51722">
    <property type="entry name" value="G_TR_2"/>
    <property type="match status" value="1"/>
</dbReference>
<dbReference type="SUPFAM" id="SSF50447">
    <property type="entry name" value="Translation proteins"/>
    <property type="match status" value="1"/>
</dbReference>
<comment type="pathway">
    <text evidence="13">Sulfur metabolism; hydrogen sulfide biosynthesis; sulfite from sulfate: step 1/3.</text>
</comment>
<evidence type="ECO:0000256" key="7">
    <source>
        <dbReference type="ARBA" id="ARBA00022695"/>
    </source>
</evidence>
<dbReference type="InterPro" id="IPR054696">
    <property type="entry name" value="GTP-eEF1A_C"/>
</dbReference>
<dbReference type="InterPro" id="IPR050100">
    <property type="entry name" value="TRAFAC_GTPase_members"/>
</dbReference>
<evidence type="ECO:0000259" key="15">
    <source>
        <dbReference type="PROSITE" id="PS51722"/>
    </source>
</evidence>
<keyword evidence="10 13" id="KW-0342">GTP-binding</keyword>
<comment type="similarity">
    <text evidence="5">In the N-terminal section; belongs to the TRAFAC class translation factor GTPase superfamily. Classic translation factor GTPase family. CysN/NodQ subfamily.</text>
</comment>
<dbReference type="SUPFAM" id="SSF50465">
    <property type="entry name" value="EF-Tu/eEF-1alpha/eIF2-gamma C-terminal domain"/>
    <property type="match status" value="1"/>
</dbReference>
<dbReference type="InterPro" id="IPR031157">
    <property type="entry name" value="G_TR_CS"/>
</dbReference>
<dbReference type="InterPro" id="IPR005225">
    <property type="entry name" value="Small_GTP-bd"/>
</dbReference>
<feature type="binding site" evidence="13">
    <location>
        <begin position="165"/>
        <end position="168"/>
    </location>
    <ligand>
        <name>GTP</name>
        <dbReference type="ChEBI" id="CHEBI:37565"/>
    </ligand>
</feature>
<keyword evidence="7 13" id="KW-0548">Nucleotidyltransferase</keyword>
<sequence length="638" mass="70796">MAHQSELIGDDIEQYLKEHENKDLLRFITCGSVDDGKSTLIGRLLHDSKMIYEDQLAAITQASKTSGTTGEDVDLALLVDGLQSEREQGITIDVAYRFFSTDRRKFIIADTPGHEQYTRNMATGASTASLAVILIDARYGVQTQTRRHSFIADLLGIQHLVVAINKMDLVDYSQSRYDEIVAEYQKIADKLNAPDIRFVPLSALKGDNVVNRSEHMEWYEGPALLELLETVEVTHDQNLRDLRLPVQYVNRPNLDFRGYCGTLAAGVMSPGQKVRALPSGKVSTVERLVTWDGDLEAAYPGQAITVTLTDEIDISRGDWLVAENDKVPLASGFEADIVWMHETALEPGKLYDIKLATRDAAGKVTAIDYQVDVNTLDQRHADHLDLNAIARCRLELTAPVPVDDYRTSPGTGSFIIIDRLSNITVGAGMIHQPLDSELPYEFRDNDSKANVVWNRTSVTQAMREQLNGHAGKCIWFTGYSGSGKSTLANALEVELNRRGYHTMLLDGDNVRHGLCKDLGMGEEDRAENIRRVGEVARLFAEAGIIVITAFISPFRADRDGARALFNDGCFIEAHVNTPLDVCEQRDPKGLYQKAREGKIQDFTGINSPYEAPAKAEVVLNTTSYGQQELVTQLVKACF</sequence>
<comment type="catalytic activity">
    <reaction evidence="1 14">
        <text>adenosine 5'-phosphosulfate + ATP = 3'-phosphoadenylyl sulfate + ADP + H(+)</text>
        <dbReference type="Rhea" id="RHEA:24152"/>
        <dbReference type="ChEBI" id="CHEBI:15378"/>
        <dbReference type="ChEBI" id="CHEBI:30616"/>
        <dbReference type="ChEBI" id="CHEBI:58243"/>
        <dbReference type="ChEBI" id="CHEBI:58339"/>
        <dbReference type="ChEBI" id="CHEBI:456216"/>
        <dbReference type="EC" id="2.7.1.25"/>
    </reaction>
</comment>
<name>A0ABX5J152_9GAMM</name>
<dbReference type="EMBL" id="PXNS01000006">
    <property type="protein sequence ID" value="PTL94448.1"/>
    <property type="molecule type" value="Genomic_DNA"/>
</dbReference>
<dbReference type="Pfam" id="PF00009">
    <property type="entry name" value="GTP_EFTU"/>
    <property type="match status" value="1"/>
</dbReference>
<dbReference type="CDD" id="cd04095">
    <property type="entry name" value="CysN_NoDQ_III"/>
    <property type="match status" value="1"/>
</dbReference>
<keyword evidence="6 13" id="KW-0808">Transferase</keyword>
<comment type="function">
    <text evidence="2">APS kinase catalyzes the synthesis of activated sulfate.</text>
</comment>
<dbReference type="InterPro" id="IPR044138">
    <property type="entry name" value="CysN_II"/>
</dbReference>
<dbReference type="InterPro" id="IPR009001">
    <property type="entry name" value="Transl_elong_EF1A/Init_IF2_C"/>
</dbReference>
<dbReference type="CDD" id="cd02027">
    <property type="entry name" value="APSK"/>
    <property type="match status" value="1"/>
</dbReference>
<evidence type="ECO:0000256" key="13">
    <source>
        <dbReference type="HAMAP-Rule" id="MF_00062"/>
    </source>
</evidence>
<keyword evidence="8 13" id="KW-0547">Nucleotide-binding</keyword>
<feature type="binding site" evidence="13">
    <location>
        <begin position="110"/>
        <end position="114"/>
    </location>
    <ligand>
        <name>GTP</name>
        <dbReference type="ChEBI" id="CHEBI:37565"/>
    </ligand>
</feature>